<dbReference type="Pfam" id="PF17996">
    <property type="entry name" value="CE2_N"/>
    <property type="match status" value="1"/>
</dbReference>
<name>A0A419T077_9FIRM</name>
<gene>
    <name evidence="2" type="ORF">BET01_05825</name>
</gene>
<dbReference type="RefSeq" id="WP_120197620.1">
    <property type="nucleotide sequence ID" value="NZ_MCIA01000030.1"/>
</dbReference>
<evidence type="ECO:0000313" key="3">
    <source>
        <dbReference type="Proteomes" id="UP000284277"/>
    </source>
</evidence>
<reference evidence="2 3" key="1">
    <citation type="submission" date="2016-08" db="EMBL/GenBank/DDBJ databases">
        <title>A new outlook on sporulation: Clostridium algidixylanolyticum.</title>
        <authorList>
            <person name="Poppleton D.I."/>
            <person name="Gribaldo S."/>
        </authorList>
    </citation>
    <scope>NUCLEOTIDE SEQUENCE [LARGE SCALE GENOMIC DNA]</scope>
    <source>
        <strain evidence="2 3">SPL73</strain>
    </source>
</reference>
<proteinExistence type="predicted"/>
<dbReference type="InterPro" id="IPR036514">
    <property type="entry name" value="SGNH_hydro_sf"/>
</dbReference>
<dbReference type="Proteomes" id="UP000284277">
    <property type="component" value="Unassembled WGS sequence"/>
</dbReference>
<dbReference type="Gene3D" id="2.60.120.260">
    <property type="entry name" value="Galactose-binding domain-like"/>
    <property type="match status" value="1"/>
</dbReference>
<evidence type="ECO:0000313" key="2">
    <source>
        <dbReference type="EMBL" id="RKD30831.1"/>
    </source>
</evidence>
<evidence type="ECO:0000259" key="1">
    <source>
        <dbReference type="Pfam" id="PF17996"/>
    </source>
</evidence>
<comment type="caution">
    <text evidence="2">The sequence shown here is derived from an EMBL/GenBank/DDBJ whole genome shotgun (WGS) entry which is preliminary data.</text>
</comment>
<dbReference type="Gene3D" id="3.40.50.1110">
    <property type="entry name" value="SGNH hydrolase"/>
    <property type="match status" value="1"/>
</dbReference>
<dbReference type="AlphaFoldDB" id="A0A419T077"/>
<dbReference type="PANTHER" id="PTHR37834">
    <property type="entry name" value="GDSL-LIKE LIPASE/ACYLHYDROLASE DOMAIN PROTEIN (AFU_ORTHOLOGUE AFUA_2G00620)"/>
    <property type="match status" value="1"/>
</dbReference>
<dbReference type="InterPro" id="IPR040794">
    <property type="entry name" value="CE2_N"/>
</dbReference>
<dbReference type="PANTHER" id="PTHR37834:SF2">
    <property type="entry name" value="ESTERASE, SGNH HYDROLASE-TYPE"/>
    <property type="match status" value="1"/>
</dbReference>
<sequence>MNDVEIAADHPFLKYCGRIGMDDKGRPEFVYPCSFVTLDFVGKSILVLLENHSVYWENYIGWILDGEQMKAGLLKEGKTSLCLGKELEEGRHSLILFKRQDSCHTFSLEGFLLPEGGFLVESEPLSKRRIEVYGDSVSAGEVSEAIDYVGQEDPFHQGEYSNSWYSYPWITARKLGSLLHNISQGGIALMNGMGWFEPPELIGMEWVYDKVQYHPAIGRNSLWDFKDYRPHVVIVALGQNDSHPEDFMKENYNGQKALEWKDHYESFIRKLRQVYPKAVIVLTTTILCHHDSWDKAIEQVWERLQDEDVYHFCYRRNGSGTPGHIRISEAEEMAKELSGFILGLGEEIWLDESFS</sequence>
<accession>A0A419T077</accession>
<organism evidence="2 3">
    <name type="scientific">Lacrimispora algidixylanolytica</name>
    <dbReference type="NCBI Taxonomy" id="94868"/>
    <lineage>
        <taxon>Bacteria</taxon>
        <taxon>Bacillati</taxon>
        <taxon>Bacillota</taxon>
        <taxon>Clostridia</taxon>
        <taxon>Lachnospirales</taxon>
        <taxon>Lachnospiraceae</taxon>
        <taxon>Lacrimispora</taxon>
    </lineage>
</organism>
<keyword evidence="3" id="KW-1185">Reference proteome</keyword>
<protein>
    <submittedName>
        <fullName evidence="2">Electron transporter RnfD</fullName>
    </submittedName>
</protein>
<feature type="domain" description="Carbohydrate esterase 2 N-terminal" evidence="1">
    <location>
        <begin position="15"/>
        <end position="120"/>
    </location>
</feature>
<dbReference type="SUPFAM" id="SSF52266">
    <property type="entry name" value="SGNH hydrolase"/>
    <property type="match status" value="1"/>
</dbReference>
<dbReference type="InterPro" id="IPR052762">
    <property type="entry name" value="PCW_deacetylase/CE"/>
</dbReference>
<dbReference type="EMBL" id="MCIA01000030">
    <property type="protein sequence ID" value="RKD30831.1"/>
    <property type="molecule type" value="Genomic_DNA"/>
</dbReference>
<dbReference type="OrthoDB" id="9801375at2"/>